<dbReference type="Pfam" id="PF00994">
    <property type="entry name" value="MoCF_biosynth"/>
    <property type="match status" value="1"/>
</dbReference>
<dbReference type="InterPro" id="IPR001453">
    <property type="entry name" value="MoaB/Mog_dom"/>
</dbReference>
<protein>
    <submittedName>
        <fullName evidence="7">MoCF_biosynth domain-containing protein</fullName>
    </submittedName>
</protein>
<organism evidence="7">
    <name type="scientific">Gongylonema pulchrum</name>
    <dbReference type="NCBI Taxonomy" id="637853"/>
    <lineage>
        <taxon>Eukaryota</taxon>
        <taxon>Metazoa</taxon>
        <taxon>Ecdysozoa</taxon>
        <taxon>Nematoda</taxon>
        <taxon>Chromadorea</taxon>
        <taxon>Rhabditida</taxon>
        <taxon>Spirurina</taxon>
        <taxon>Spiruromorpha</taxon>
        <taxon>Spiruroidea</taxon>
        <taxon>Gongylonematidae</taxon>
        <taxon>Gongylonema</taxon>
    </lineage>
</organism>
<dbReference type="Proteomes" id="UP000271098">
    <property type="component" value="Unassembled WGS sequence"/>
</dbReference>
<dbReference type="PANTHER" id="PTHR43764">
    <property type="entry name" value="MOLYBDENUM COFACTOR BIOSYNTHESIS"/>
    <property type="match status" value="1"/>
</dbReference>
<gene>
    <name evidence="5" type="ORF">GPUH_LOCUS13307</name>
</gene>
<dbReference type="PANTHER" id="PTHR43764:SF1">
    <property type="entry name" value="MOLYBDOPTERIN MOLYBDOTRANSFERASE"/>
    <property type="match status" value="1"/>
</dbReference>
<dbReference type="SMART" id="SM00852">
    <property type="entry name" value="MoCF_biosynth"/>
    <property type="match status" value="1"/>
</dbReference>
<dbReference type="EMBL" id="UYRT01080098">
    <property type="protein sequence ID" value="VDN22024.1"/>
    <property type="molecule type" value="Genomic_DNA"/>
</dbReference>
<evidence type="ECO:0000313" key="7">
    <source>
        <dbReference type="WBParaSite" id="GPUH_0001332201-mRNA-1"/>
    </source>
</evidence>
<evidence type="ECO:0000256" key="3">
    <source>
        <dbReference type="ARBA" id="ARBA00023150"/>
    </source>
</evidence>
<comment type="pathway">
    <text evidence="1">Cofactor biosynthesis; molybdopterin biosynthesis.</text>
</comment>
<dbReference type="Gene3D" id="3.40.980.10">
    <property type="entry name" value="MoaB/Mog-like domain"/>
    <property type="match status" value="1"/>
</dbReference>
<dbReference type="InterPro" id="IPR051920">
    <property type="entry name" value="MPT_Adenylyltrnsfr/MoaC-Rel"/>
</dbReference>
<feature type="domain" description="MoaB/Mog" evidence="4">
    <location>
        <begin position="8"/>
        <end position="147"/>
    </location>
</feature>
<evidence type="ECO:0000256" key="2">
    <source>
        <dbReference type="ARBA" id="ARBA00007589"/>
    </source>
</evidence>
<dbReference type="GO" id="GO:0006777">
    <property type="term" value="P:Mo-molybdopterin cofactor biosynthetic process"/>
    <property type="evidence" value="ECO:0007669"/>
    <property type="project" value="UniProtKB-KW"/>
</dbReference>
<evidence type="ECO:0000259" key="4">
    <source>
        <dbReference type="SMART" id="SM00852"/>
    </source>
</evidence>
<dbReference type="OrthoDB" id="4349954at2759"/>
<sequence>MLPNAAAGYIPIPDPYSHIWQVSEARYVVLRLTDQLRTDLDLQECSAFVRLKGECISSPISDVIISTGGTGFSARDVTPEATLNVIKKRCGGMEVALHMRSLAATSLAALSRLCVGIRDSTLIINLPGNPKAVKECFEVLEETLPHAMDILSDKKDSIKDCHFSLTTDEKLNDGDSGRRHS</sequence>
<dbReference type="InterPro" id="IPR036425">
    <property type="entry name" value="MoaB/Mog-like_dom_sf"/>
</dbReference>
<evidence type="ECO:0000256" key="1">
    <source>
        <dbReference type="ARBA" id="ARBA00005046"/>
    </source>
</evidence>
<dbReference type="AlphaFoldDB" id="A0A183DX66"/>
<evidence type="ECO:0000313" key="5">
    <source>
        <dbReference type="EMBL" id="VDN22024.1"/>
    </source>
</evidence>
<evidence type="ECO:0000313" key="6">
    <source>
        <dbReference type="Proteomes" id="UP000271098"/>
    </source>
</evidence>
<reference evidence="7" key="1">
    <citation type="submission" date="2016-06" db="UniProtKB">
        <authorList>
            <consortium name="WormBaseParasite"/>
        </authorList>
    </citation>
    <scope>IDENTIFICATION</scope>
</reference>
<proteinExistence type="inferred from homology"/>
<keyword evidence="3" id="KW-0501">Molybdenum cofactor biosynthesis</keyword>
<dbReference type="WBParaSite" id="GPUH_0001332201-mRNA-1">
    <property type="protein sequence ID" value="GPUH_0001332201-mRNA-1"/>
    <property type="gene ID" value="GPUH_0001332201"/>
</dbReference>
<comment type="similarity">
    <text evidence="2">In the N-terminal section; belongs to the MoaB/Mog family.</text>
</comment>
<name>A0A183DX66_9BILA</name>
<keyword evidence="6" id="KW-1185">Reference proteome</keyword>
<reference evidence="5 6" key="2">
    <citation type="submission" date="2018-11" db="EMBL/GenBank/DDBJ databases">
        <authorList>
            <consortium name="Pathogen Informatics"/>
        </authorList>
    </citation>
    <scope>NUCLEOTIDE SEQUENCE [LARGE SCALE GENOMIC DNA]</scope>
</reference>
<accession>A0A183DX66</accession>
<dbReference type="SUPFAM" id="SSF53218">
    <property type="entry name" value="Molybdenum cofactor biosynthesis proteins"/>
    <property type="match status" value="1"/>
</dbReference>